<dbReference type="EMBL" id="ADBF01000031">
    <property type="protein sequence ID" value="EFE49919.1"/>
    <property type="molecule type" value="Genomic_DNA"/>
</dbReference>
<dbReference type="AlphaFoldDB" id="D4DQJ3"/>
<protein>
    <submittedName>
        <fullName evidence="1">Uncharacterized protein</fullName>
    </submittedName>
</protein>
<accession>D4DQJ3</accession>
<name>D4DQJ3_NEIEG</name>
<comment type="caution">
    <text evidence="1">The sequence shown here is derived from an EMBL/GenBank/DDBJ whole genome shotgun (WGS) entry which is preliminary data.</text>
</comment>
<evidence type="ECO:0000313" key="2">
    <source>
        <dbReference type="Proteomes" id="UP000005536"/>
    </source>
</evidence>
<feature type="non-terminal residue" evidence="1">
    <location>
        <position position="136"/>
    </location>
</feature>
<reference evidence="1 2" key="1">
    <citation type="submission" date="2010-02" db="EMBL/GenBank/DDBJ databases">
        <authorList>
            <person name="Weinstock G."/>
            <person name="Sodergren E."/>
            <person name="Clifton S."/>
            <person name="Fulton L."/>
            <person name="Fulton B."/>
            <person name="Courtney L."/>
            <person name="Fronick C."/>
            <person name="Harrison M."/>
            <person name="Strong C."/>
            <person name="Farmer C."/>
            <person name="Delahaunty K."/>
            <person name="Markovic C."/>
            <person name="Hall O."/>
            <person name="Minx P."/>
            <person name="Tomlinson C."/>
            <person name="Mitreva M."/>
            <person name="Nelson J."/>
            <person name="Hou S."/>
            <person name="Wollam A."/>
            <person name="Pepin K.H."/>
            <person name="Johnson M."/>
            <person name="Bhonagiri V."/>
            <person name="Zhang X."/>
            <person name="Suruliraj S."/>
            <person name="Warren W."/>
            <person name="Chinwalla A."/>
            <person name="Mardis E.R."/>
            <person name="Wilson R.K."/>
        </authorList>
    </citation>
    <scope>NUCLEOTIDE SEQUENCE [LARGE SCALE GENOMIC DNA]</scope>
    <source>
        <strain evidence="1 2">ATCC 29315</strain>
    </source>
</reference>
<evidence type="ECO:0000313" key="1">
    <source>
        <dbReference type="EMBL" id="EFE49919.1"/>
    </source>
</evidence>
<proteinExistence type="predicted"/>
<dbReference type="Proteomes" id="UP000005536">
    <property type="component" value="Unassembled WGS sequence"/>
</dbReference>
<gene>
    <name evidence="1" type="ORF">NEIELOOT_01331</name>
</gene>
<organism evidence="1 2">
    <name type="scientific">Neisseria elongata subsp. glycolytica ATCC 29315</name>
    <dbReference type="NCBI Taxonomy" id="546263"/>
    <lineage>
        <taxon>Bacteria</taxon>
        <taxon>Pseudomonadati</taxon>
        <taxon>Pseudomonadota</taxon>
        <taxon>Betaproteobacteria</taxon>
        <taxon>Neisseriales</taxon>
        <taxon>Neisseriaceae</taxon>
        <taxon>Neisseria</taxon>
    </lineage>
</organism>
<sequence>MEGFVEDILRFAAERFSDGLSIKVAKVGHFNRYWAAGRLKKRFLPAERHSGVSETVFQTALECVFQQYCRAAKRPGHRETGRPRFTVRLHAAAPGRGRCGGWDAVPRAGGGRAGRAGRGCGRQCFSAHHGAVASPR</sequence>